<evidence type="ECO:0008006" key="5">
    <source>
        <dbReference type="Google" id="ProtNLM"/>
    </source>
</evidence>
<gene>
    <name evidence="3" type="ORF">ADN01_18265</name>
</gene>
<dbReference type="AlphaFoldDB" id="A0A0N8GMN1"/>
<comment type="caution">
    <text evidence="3">The sequence shown here is derived from an EMBL/GenBank/DDBJ whole genome shotgun (WGS) entry which is preliminary data.</text>
</comment>
<feature type="domain" description="DDH" evidence="1">
    <location>
        <begin position="23"/>
        <end position="156"/>
    </location>
</feature>
<name>A0A0N8GMN1_9CHLR</name>
<dbReference type="Gene3D" id="3.90.1640.10">
    <property type="entry name" value="inorganic pyrophosphatase (n-terminal core)"/>
    <property type="match status" value="1"/>
</dbReference>
<reference evidence="3 4" key="1">
    <citation type="submission" date="2015-07" db="EMBL/GenBank/DDBJ databases">
        <title>Genome sequence of Levilinea saccharolytica DSM 16555.</title>
        <authorList>
            <person name="Hemp J."/>
            <person name="Ward L.M."/>
            <person name="Pace L.A."/>
            <person name="Fischer W.W."/>
        </authorList>
    </citation>
    <scope>NUCLEOTIDE SEQUENCE [LARGE SCALE GENOMIC DNA]</scope>
    <source>
        <strain evidence="3 4">KIBI-1</strain>
    </source>
</reference>
<proteinExistence type="predicted"/>
<dbReference type="EMBL" id="LGCM01000065">
    <property type="protein sequence ID" value="KPL75762.1"/>
    <property type="molecule type" value="Genomic_DNA"/>
</dbReference>
<dbReference type="RefSeq" id="WP_062417896.1">
    <property type="nucleotide sequence ID" value="NZ_DF967974.1"/>
</dbReference>
<dbReference type="Pfam" id="PF01368">
    <property type="entry name" value="DHH"/>
    <property type="match status" value="1"/>
</dbReference>
<accession>A0A0N8GMN1</accession>
<protein>
    <recommendedName>
        <fullName evidence="5">Exopolyphosphatase</fullName>
    </recommendedName>
</protein>
<dbReference type="InterPro" id="IPR038763">
    <property type="entry name" value="DHH_sf"/>
</dbReference>
<dbReference type="InterPro" id="IPR001667">
    <property type="entry name" value="DDH_dom"/>
</dbReference>
<dbReference type="Pfam" id="PF02272">
    <property type="entry name" value="DHHA1"/>
    <property type="match status" value="1"/>
</dbReference>
<organism evidence="3 4">
    <name type="scientific">Levilinea saccharolytica</name>
    <dbReference type="NCBI Taxonomy" id="229921"/>
    <lineage>
        <taxon>Bacteria</taxon>
        <taxon>Bacillati</taxon>
        <taxon>Chloroflexota</taxon>
        <taxon>Anaerolineae</taxon>
        <taxon>Anaerolineales</taxon>
        <taxon>Anaerolineaceae</taxon>
        <taxon>Levilinea</taxon>
    </lineage>
</organism>
<dbReference type="STRING" id="229921.ADN01_18265"/>
<dbReference type="PANTHER" id="PTHR47618:SF1">
    <property type="entry name" value="BIFUNCTIONAL OLIGORIBONUCLEASE AND PAP PHOSPHATASE NRNA"/>
    <property type="match status" value="1"/>
</dbReference>
<dbReference type="OrthoDB" id="9803668at2"/>
<dbReference type="Proteomes" id="UP000050501">
    <property type="component" value="Unassembled WGS sequence"/>
</dbReference>
<feature type="domain" description="DHHA1" evidence="2">
    <location>
        <begin position="244"/>
        <end position="319"/>
    </location>
</feature>
<dbReference type="InterPro" id="IPR003156">
    <property type="entry name" value="DHHA1_dom"/>
</dbReference>
<evidence type="ECO:0000259" key="1">
    <source>
        <dbReference type="Pfam" id="PF01368"/>
    </source>
</evidence>
<dbReference type="PANTHER" id="PTHR47618">
    <property type="entry name" value="BIFUNCTIONAL OLIGORIBONUCLEASE AND PAP PHOSPHATASE NRNA"/>
    <property type="match status" value="1"/>
</dbReference>
<dbReference type="SUPFAM" id="SSF64182">
    <property type="entry name" value="DHH phosphoesterases"/>
    <property type="match status" value="1"/>
</dbReference>
<dbReference type="Gene3D" id="3.10.310.30">
    <property type="match status" value="1"/>
</dbReference>
<dbReference type="InterPro" id="IPR051319">
    <property type="entry name" value="Oligoribo/pAp-PDE_c-di-AMP_PDE"/>
</dbReference>
<evidence type="ECO:0000259" key="2">
    <source>
        <dbReference type="Pfam" id="PF02272"/>
    </source>
</evidence>
<dbReference type="GO" id="GO:0003676">
    <property type="term" value="F:nucleic acid binding"/>
    <property type="evidence" value="ECO:0007669"/>
    <property type="project" value="InterPro"/>
</dbReference>
<evidence type="ECO:0000313" key="4">
    <source>
        <dbReference type="Proteomes" id="UP000050501"/>
    </source>
</evidence>
<evidence type="ECO:0000313" key="3">
    <source>
        <dbReference type="EMBL" id="KPL75762.1"/>
    </source>
</evidence>
<sequence length="337" mass="35620">MNPEQAQQAALIGERIHAASHFTLVSHVRPDGDAVGSLLGLGLSLQAAGKTVEMVLADGVPDSFRHLEGANQIVRTASHTSGLTVVLDCSDLVRTGGVLAARIPDLALDHHATNPGFARYNLVWPQAAATCELLADCLPLWNLPMPPAVASALLSGLLSDTIGFRTPNVTPLTLRLAADLMEKGAPLASLYHQALISRSLEAAHFWGAGLELGRLQQQGRVLWTVLTLSDRKQVGYPGNDDADLINLIASVEGADVALIFVEQKNGKIKVSWRAVPGIDISKVALQFGGGGHAAAAGAELNGSLEYVQQQVLEATHQYLSKLNGHSTQPVMNKGKGK</sequence>
<keyword evidence="4" id="KW-1185">Reference proteome</keyword>